<dbReference type="PATRIC" id="fig|1385369.3.peg.5093"/>
<dbReference type="InterPro" id="IPR009389">
    <property type="entry name" value="DUF1045"/>
</dbReference>
<protein>
    <recommendedName>
        <fullName evidence="3">Phosphonate metabolism protein</fullName>
    </recommendedName>
</protein>
<dbReference type="PIRSF" id="PIRSF033328">
    <property type="entry name" value="Phest_Mll4975"/>
    <property type="match status" value="1"/>
</dbReference>
<sequence length="225" mass="25352">MTVTPPPRYALYHAPKPDSLLWRFTSRWLGRDAATGETVESPFPDWTAEPRHYGFHATLKPPMVLATGRTEAELLDAASEFARTHHRFEAPPLKLAELGSFIALVPSAPSESLDAFAADCVRDFDPFRAAPSPAELEKRRAHGLTARQDEYLGRWGYAYVFEEFRFHMTLTGSLDDRDRAMALDHLRHATAPFTAAPLVIDDLTVFKQDSREQPFHIVARYDLAG</sequence>
<organism evidence="1 2">
    <name type="scientific">Skermanella stibiiresistens SB22</name>
    <dbReference type="NCBI Taxonomy" id="1385369"/>
    <lineage>
        <taxon>Bacteria</taxon>
        <taxon>Pseudomonadati</taxon>
        <taxon>Pseudomonadota</taxon>
        <taxon>Alphaproteobacteria</taxon>
        <taxon>Rhodospirillales</taxon>
        <taxon>Azospirillaceae</taxon>
        <taxon>Skermanella</taxon>
    </lineage>
</organism>
<dbReference type="Gene3D" id="3.90.1140.10">
    <property type="entry name" value="Cyclic phosphodiesterase"/>
    <property type="match status" value="1"/>
</dbReference>
<dbReference type="OrthoDB" id="4954742at2"/>
<evidence type="ECO:0000313" key="1">
    <source>
        <dbReference type="EMBL" id="EWY37945.1"/>
    </source>
</evidence>
<dbReference type="NCBIfam" id="TIGR03223">
    <property type="entry name" value="Phn_opern_protn"/>
    <property type="match status" value="1"/>
</dbReference>
<dbReference type="STRING" id="1385369.N825_16205"/>
<dbReference type="RefSeq" id="WP_037458070.1">
    <property type="nucleotide sequence ID" value="NZ_AVFL01000022.1"/>
</dbReference>
<dbReference type="Pfam" id="PF06299">
    <property type="entry name" value="DUF1045"/>
    <property type="match status" value="1"/>
</dbReference>
<reference evidence="1 2" key="1">
    <citation type="submission" date="2013-08" db="EMBL/GenBank/DDBJ databases">
        <title>The genome sequence of Skermanella stibiiresistens.</title>
        <authorList>
            <person name="Zhu W."/>
            <person name="Wang G."/>
        </authorList>
    </citation>
    <scope>NUCLEOTIDE SEQUENCE [LARGE SCALE GENOMIC DNA]</scope>
    <source>
        <strain evidence="1 2">SB22</strain>
    </source>
</reference>
<keyword evidence="2" id="KW-1185">Reference proteome</keyword>
<evidence type="ECO:0008006" key="3">
    <source>
        <dbReference type="Google" id="ProtNLM"/>
    </source>
</evidence>
<name>W9GVL3_9PROT</name>
<dbReference type="EMBL" id="AVFL01000022">
    <property type="protein sequence ID" value="EWY37945.1"/>
    <property type="molecule type" value="Genomic_DNA"/>
</dbReference>
<proteinExistence type="predicted"/>
<gene>
    <name evidence="1" type="ORF">N825_16205</name>
</gene>
<dbReference type="AlphaFoldDB" id="W9GVL3"/>
<evidence type="ECO:0000313" key="2">
    <source>
        <dbReference type="Proteomes" id="UP000019486"/>
    </source>
</evidence>
<comment type="caution">
    <text evidence="1">The sequence shown here is derived from an EMBL/GenBank/DDBJ whole genome shotgun (WGS) entry which is preliminary data.</text>
</comment>
<dbReference type="Proteomes" id="UP000019486">
    <property type="component" value="Unassembled WGS sequence"/>
</dbReference>
<accession>W9GVL3</accession>